<organism evidence="1">
    <name type="scientific">marine sediment metagenome</name>
    <dbReference type="NCBI Taxonomy" id="412755"/>
    <lineage>
        <taxon>unclassified sequences</taxon>
        <taxon>metagenomes</taxon>
        <taxon>ecological metagenomes</taxon>
    </lineage>
</organism>
<dbReference type="EMBL" id="LAZR01026095">
    <property type="protein sequence ID" value="KKL69815.1"/>
    <property type="molecule type" value="Genomic_DNA"/>
</dbReference>
<comment type="caution">
    <text evidence="1">The sequence shown here is derived from an EMBL/GenBank/DDBJ whole genome shotgun (WGS) entry which is preliminary data.</text>
</comment>
<proteinExistence type="predicted"/>
<protein>
    <submittedName>
        <fullName evidence="1">Uncharacterized protein</fullName>
    </submittedName>
</protein>
<evidence type="ECO:0000313" key="1">
    <source>
        <dbReference type="EMBL" id="KKL69815.1"/>
    </source>
</evidence>
<dbReference type="AlphaFoldDB" id="A0A0F9GK95"/>
<gene>
    <name evidence="1" type="ORF">LCGC14_2111150</name>
</gene>
<accession>A0A0F9GK95</accession>
<name>A0A0F9GK95_9ZZZZ</name>
<reference evidence="1" key="1">
    <citation type="journal article" date="2015" name="Nature">
        <title>Complex archaea that bridge the gap between prokaryotes and eukaryotes.</title>
        <authorList>
            <person name="Spang A."/>
            <person name="Saw J.H."/>
            <person name="Jorgensen S.L."/>
            <person name="Zaremba-Niedzwiedzka K."/>
            <person name="Martijn J."/>
            <person name="Lind A.E."/>
            <person name="van Eijk R."/>
            <person name="Schleper C."/>
            <person name="Guy L."/>
            <person name="Ettema T.J."/>
        </authorList>
    </citation>
    <scope>NUCLEOTIDE SEQUENCE</scope>
</reference>
<sequence length="57" mass="6624">MFKYAVPVGKLSRYPKHHTVVLRTPDLCLWVRKVRGLEGAQRAWRDEGARITYRLGA</sequence>